<dbReference type="InterPro" id="IPR005025">
    <property type="entry name" value="FMN_Rdtase-like_dom"/>
</dbReference>
<dbReference type="Gene3D" id="3.40.50.360">
    <property type="match status" value="1"/>
</dbReference>
<dbReference type="InterPro" id="IPR050712">
    <property type="entry name" value="NAD(P)H-dep_reductase"/>
</dbReference>
<organism evidence="4 5">
    <name type="scientific">Halobellus clavatus</name>
    <dbReference type="NCBI Taxonomy" id="660517"/>
    <lineage>
        <taxon>Archaea</taxon>
        <taxon>Methanobacteriati</taxon>
        <taxon>Methanobacteriota</taxon>
        <taxon>Stenosarchaea group</taxon>
        <taxon>Halobacteria</taxon>
        <taxon>Halobacteriales</taxon>
        <taxon>Haloferacaceae</taxon>
        <taxon>Halobellus</taxon>
    </lineage>
</organism>
<dbReference type="InterPro" id="IPR029039">
    <property type="entry name" value="Flavoprotein-like_sf"/>
</dbReference>
<comment type="similarity">
    <text evidence="2">Belongs to the SsuE family. Isf subfamily.</text>
</comment>
<proteinExistence type="inferred from homology"/>
<dbReference type="PANTHER" id="PTHR30543">
    <property type="entry name" value="CHROMATE REDUCTASE"/>
    <property type="match status" value="1"/>
</dbReference>
<dbReference type="STRING" id="660517.SAMN04487946_10910"/>
<sequence length="193" mass="20861">MTRNIQVVAVCGSLASDSVTRVALREALQAAQTAGAQTTLVDLREYDLPTFDADNQDAGDAPELRDYLQRADAIILGTPMYHGSFSSPLKTALDYSGFDEFENTTVGLLAVSGGSFPTPALDHLRSVMQAFDAWPLPLDVAIPNSHEYVSDGSFVKSSLRDRVHRLGTEVVQYADVAQYRATATTPSTHTHAD</sequence>
<dbReference type="SUPFAM" id="SSF52218">
    <property type="entry name" value="Flavoproteins"/>
    <property type="match status" value="1"/>
</dbReference>
<gene>
    <name evidence="4" type="ORF">SAMN04487946_10910</name>
</gene>
<evidence type="ECO:0000313" key="4">
    <source>
        <dbReference type="EMBL" id="SDY22997.1"/>
    </source>
</evidence>
<dbReference type="Pfam" id="PF03358">
    <property type="entry name" value="FMN_red"/>
    <property type="match status" value="1"/>
</dbReference>
<reference evidence="5" key="1">
    <citation type="submission" date="2016-10" db="EMBL/GenBank/DDBJ databases">
        <authorList>
            <person name="Varghese N."/>
            <person name="Submissions S."/>
        </authorList>
    </citation>
    <scope>NUCLEOTIDE SEQUENCE [LARGE SCALE GENOMIC DNA]</scope>
    <source>
        <strain evidence="5">CGMCC 1.10118</strain>
    </source>
</reference>
<keyword evidence="5" id="KW-1185">Reference proteome</keyword>
<dbReference type="GO" id="GO:0005829">
    <property type="term" value="C:cytosol"/>
    <property type="evidence" value="ECO:0007669"/>
    <property type="project" value="TreeGrafter"/>
</dbReference>
<evidence type="ECO:0000259" key="3">
    <source>
        <dbReference type="Pfam" id="PF03358"/>
    </source>
</evidence>
<evidence type="ECO:0000313" key="5">
    <source>
        <dbReference type="Proteomes" id="UP000199170"/>
    </source>
</evidence>
<dbReference type="RefSeq" id="WP_089767880.1">
    <property type="nucleotide sequence ID" value="NZ_FNPB01000009.1"/>
</dbReference>
<feature type="domain" description="NADPH-dependent FMN reductase-like" evidence="3">
    <location>
        <begin position="6"/>
        <end position="146"/>
    </location>
</feature>
<dbReference type="PANTHER" id="PTHR30543:SF21">
    <property type="entry name" value="NAD(P)H-DEPENDENT FMN REDUCTASE LOT6"/>
    <property type="match status" value="1"/>
</dbReference>
<dbReference type="AlphaFoldDB" id="A0A1H3I5M4"/>
<name>A0A1H3I5M4_9EURY</name>
<evidence type="ECO:0000256" key="2">
    <source>
        <dbReference type="ARBA" id="ARBA00038292"/>
    </source>
</evidence>
<protein>
    <submittedName>
        <fullName evidence="4">NAD(P)H-dependent FMN reductase</fullName>
    </submittedName>
</protein>
<dbReference type="GO" id="GO:0010181">
    <property type="term" value="F:FMN binding"/>
    <property type="evidence" value="ECO:0007669"/>
    <property type="project" value="TreeGrafter"/>
</dbReference>
<dbReference type="Proteomes" id="UP000199170">
    <property type="component" value="Unassembled WGS sequence"/>
</dbReference>
<dbReference type="EMBL" id="FNPB01000009">
    <property type="protein sequence ID" value="SDY22997.1"/>
    <property type="molecule type" value="Genomic_DNA"/>
</dbReference>
<evidence type="ECO:0000256" key="1">
    <source>
        <dbReference type="ARBA" id="ARBA00001966"/>
    </source>
</evidence>
<accession>A0A1H3I5M4</accession>
<dbReference type="OrthoDB" id="9059at2157"/>
<comment type="cofactor">
    <cofactor evidence="1">
        <name>[4Fe-4S] cluster</name>
        <dbReference type="ChEBI" id="CHEBI:49883"/>
    </cofactor>
</comment>
<dbReference type="GO" id="GO:0016491">
    <property type="term" value="F:oxidoreductase activity"/>
    <property type="evidence" value="ECO:0007669"/>
    <property type="project" value="InterPro"/>
</dbReference>